<dbReference type="SUPFAM" id="SSF103088">
    <property type="entry name" value="OmpA-like"/>
    <property type="match status" value="1"/>
</dbReference>
<dbReference type="InterPro" id="IPR050330">
    <property type="entry name" value="Bact_OuterMem_StrucFunc"/>
</dbReference>
<dbReference type="STRING" id="1416806.CAL12_22670"/>
<dbReference type="CDD" id="cd07185">
    <property type="entry name" value="OmpA_C-like"/>
    <property type="match status" value="1"/>
</dbReference>
<evidence type="ECO:0000256" key="1">
    <source>
        <dbReference type="PROSITE-ProRule" id="PRU00473"/>
    </source>
</evidence>
<keyword evidence="3" id="KW-1133">Transmembrane helix</keyword>
<dbReference type="PROSITE" id="PS51123">
    <property type="entry name" value="OMPA_2"/>
    <property type="match status" value="1"/>
</dbReference>
<evidence type="ECO:0000313" key="6">
    <source>
        <dbReference type="Proteomes" id="UP000194151"/>
    </source>
</evidence>
<dbReference type="Proteomes" id="UP000194151">
    <property type="component" value="Chromosome"/>
</dbReference>
<dbReference type="InterPro" id="IPR036737">
    <property type="entry name" value="OmpA-like_sf"/>
</dbReference>
<dbReference type="EMBL" id="CP021108">
    <property type="protein sequence ID" value="ARP83341.1"/>
    <property type="molecule type" value="Genomic_DNA"/>
</dbReference>
<sequence length="462" mass="49977">MGGPAAFRRRRPARGGRLPRPAPRAVGHTAMRMVDYPAPLAVSTDNAAILDAAVAARPLFLPRHALNPLVEAAHPLLELGTLLRHGRQPPPLPLEELRRRLAMMVRNFVDACAHVPTDIVAAARYCLCTFLDEAIAATPWGGEAWSARSLLVIFHGESSGGERFFTILHELSRDPSANIDALELLSVILALGMQGRYRLSPQGVAALGQVRQKLRGLIRNVRGAPDAALSPHWRGDKAGNRRVGLLRPLWWVMAGLFFALVSFYGWLELHLRQRTETVALAREAVRVKVHILVPPERDAAAPAPAPAPTRAPSQASFAPDLDRILAADIDARRLRIDHQTDRVVLTLGSDALFASGSARVPAADLPLIRRIGDALRTVPGQVVVVGHTDDQRPAPGAPSNWALSLARATQVVELLRQETDQPQRFLAQGKGSSEPVASNDTPAGQARNRRVVITLLAPGATP</sequence>
<dbReference type="AlphaFoldDB" id="A0A1W6YQR5"/>
<dbReference type="InterPro" id="IPR006665">
    <property type="entry name" value="OmpA-like"/>
</dbReference>
<dbReference type="PANTHER" id="PTHR30329:SF19">
    <property type="entry name" value="OUTER MEMBRANE PROTEIN, OMPA FAMILY"/>
    <property type="match status" value="1"/>
</dbReference>
<evidence type="ECO:0000256" key="3">
    <source>
        <dbReference type="SAM" id="Phobius"/>
    </source>
</evidence>
<dbReference type="InterPro" id="IPR038522">
    <property type="entry name" value="T4/T6SS_DotU_sf"/>
</dbReference>
<dbReference type="Gene3D" id="1.25.40.590">
    <property type="entry name" value="Type IV / VI secretion system, DotU"/>
    <property type="match status" value="1"/>
</dbReference>
<reference evidence="5 6" key="1">
    <citation type="submission" date="2017-05" db="EMBL/GenBank/DDBJ databases">
        <title>Complete and WGS of Bordetella genogroups.</title>
        <authorList>
            <person name="Spilker T."/>
            <person name="LiPuma J."/>
        </authorList>
    </citation>
    <scope>NUCLEOTIDE SEQUENCE [LARGE SCALE GENOMIC DNA]</scope>
    <source>
        <strain evidence="5 6">AU19157</strain>
    </source>
</reference>
<dbReference type="Pfam" id="PF00691">
    <property type="entry name" value="OmpA"/>
    <property type="match status" value="1"/>
</dbReference>
<dbReference type="NCBIfam" id="TIGR03349">
    <property type="entry name" value="IV_VI_DotU"/>
    <property type="match status" value="1"/>
</dbReference>
<protein>
    <recommendedName>
        <fullName evidence="4">OmpA-like domain-containing protein</fullName>
    </recommendedName>
</protein>
<accession>A0A1W6YQR5</accession>
<dbReference type="GO" id="GO:0016020">
    <property type="term" value="C:membrane"/>
    <property type="evidence" value="ECO:0007669"/>
    <property type="project" value="UniProtKB-UniRule"/>
</dbReference>
<feature type="transmembrane region" description="Helical" evidence="3">
    <location>
        <begin position="249"/>
        <end position="267"/>
    </location>
</feature>
<keyword evidence="3" id="KW-0812">Transmembrane</keyword>
<keyword evidence="1 3" id="KW-0472">Membrane</keyword>
<feature type="region of interest" description="Disordered" evidence="2">
    <location>
        <begin position="1"/>
        <end position="24"/>
    </location>
</feature>
<dbReference type="PANTHER" id="PTHR30329">
    <property type="entry name" value="STATOR ELEMENT OF FLAGELLAR MOTOR COMPLEX"/>
    <property type="match status" value="1"/>
</dbReference>
<dbReference type="Pfam" id="PF09850">
    <property type="entry name" value="DotU"/>
    <property type="match status" value="1"/>
</dbReference>
<dbReference type="InterPro" id="IPR017732">
    <property type="entry name" value="T4/T6SS_DotU"/>
</dbReference>
<organism evidence="5 6">
    <name type="scientific">Bordetella genomosp. 8</name>
    <dbReference type="NCBI Taxonomy" id="1416806"/>
    <lineage>
        <taxon>Bacteria</taxon>
        <taxon>Pseudomonadati</taxon>
        <taxon>Pseudomonadota</taxon>
        <taxon>Betaproteobacteria</taxon>
        <taxon>Burkholderiales</taxon>
        <taxon>Alcaligenaceae</taxon>
        <taxon>Bordetella</taxon>
    </lineage>
</organism>
<dbReference type="Gene3D" id="3.30.1330.60">
    <property type="entry name" value="OmpA-like domain"/>
    <property type="match status" value="1"/>
</dbReference>
<keyword evidence="6" id="KW-1185">Reference proteome</keyword>
<dbReference type="OrthoDB" id="345640at2"/>
<feature type="region of interest" description="Disordered" evidence="2">
    <location>
        <begin position="425"/>
        <end position="447"/>
    </location>
</feature>
<gene>
    <name evidence="5" type="ORF">CAL12_22670</name>
</gene>
<name>A0A1W6YQR5_9BORD</name>
<feature type="domain" description="OmpA-like" evidence="4">
    <location>
        <begin position="340"/>
        <end position="459"/>
    </location>
</feature>
<feature type="compositionally biased region" description="Low complexity" evidence="2">
    <location>
        <begin position="15"/>
        <end position="24"/>
    </location>
</feature>
<evidence type="ECO:0000313" key="5">
    <source>
        <dbReference type="EMBL" id="ARP83341.1"/>
    </source>
</evidence>
<proteinExistence type="predicted"/>
<dbReference type="NCBIfam" id="NF038228">
    <property type="entry name" value="IcmH_DotU_IVB"/>
    <property type="match status" value="1"/>
</dbReference>
<dbReference type="KEGG" id="bgv:CAL12_22670"/>
<evidence type="ECO:0000259" key="4">
    <source>
        <dbReference type="PROSITE" id="PS51123"/>
    </source>
</evidence>
<evidence type="ECO:0000256" key="2">
    <source>
        <dbReference type="SAM" id="MobiDB-lite"/>
    </source>
</evidence>